<comment type="similarity">
    <text evidence="3">Belongs to the NPH3 family.</text>
</comment>
<dbReference type="InterPro" id="IPR027356">
    <property type="entry name" value="NPH3_dom"/>
</dbReference>
<dbReference type="PROSITE" id="PS50097">
    <property type="entry name" value="BTB"/>
    <property type="match status" value="1"/>
</dbReference>
<dbReference type="SUPFAM" id="SSF54695">
    <property type="entry name" value="POZ domain"/>
    <property type="match status" value="1"/>
</dbReference>
<dbReference type="Pfam" id="PF03000">
    <property type="entry name" value="NPH3"/>
    <property type="match status" value="1"/>
</dbReference>
<feature type="domain" description="BTB" evidence="5">
    <location>
        <begin position="160"/>
        <end position="230"/>
    </location>
</feature>
<evidence type="ECO:0000256" key="3">
    <source>
        <dbReference type="PROSITE-ProRule" id="PRU00982"/>
    </source>
</evidence>
<accession>A0A9E7FAF0</accession>
<sequence length="660" mass="73996">MRLQSWSTKGESRGGVGGILWHFNELMMHLTMEFVHNKTLHFNHMTLATRFFCLCCFKRVMMLPALLKSLPWFTSWKESIRAGVVTKGFFSTASIPNVLENLHASCGLDQRKFLHQQITYFSLLEGRTTAVRMKYMKLGTKPDTFYTGEAIRSVLSDVPTDLIIHVNSTKYLLHKFPLLPKCGFIQRLYSDTDTDAGQAIPVALHDVPGGEEAFELCAKFCYGITINLSAHNFVAALSAAKFLRMTESVAKGNFIAKLEYFFESCVLQGWKDSIMVLQSMWRQSGWSDEHRIVQPCMDSVIEKILIHPSQVTWSYTYTRPGYKKQRHGVPKDWWTEDVSDLDLDLFRSIISTVRSTKKLPSALVGEALHVYACRHIPSPLDFQAQSSVARTDETPSKHRRVLEAIVSMIPTETASVSGSFLLRLLKLTIYVGASPSTKAELVRRSGRQLDEVTASDLLLPAATNAQSHDTGMVKAILESFLLQLRRPMSREETERMTMSMTKVVRTYDSYLRIIASEGGLPASEFIKLAESLPQVSREKHDGLYEAIDAYLKEHPELSKAERKRLCRMIDCRKLSPEALADAIANDQLPLRTIVQLLFVEQERVGGGGGSQQAPVISSKNEVSVAQIAQDEVTSSRNGPEGGHRAEKTKVVPSPSESKIA</sequence>
<dbReference type="PROSITE" id="PS51649">
    <property type="entry name" value="NPH3"/>
    <property type="match status" value="1"/>
</dbReference>
<dbReference type="EMBL" id="CP097505">
    <property type="protein sequence ID" value="URD91582.1"/>
    <property type="molecule type" value="Genomic_DNA"/>
</dbReference>
<name>A0A9E7FAF0_9LILI</name>
<protein>
    <submittedName>
        <fullName evidence="7">NPH3 family</fullName>
    </submittedName>
</protein>
<dbReference type="InterPro" id="IPR000210">
    <property type="entry name" value="BTB/POZ_dom"/>
</dbReference>
<evidence type="ECO:0000313" key="7">
    <source>
        <dbReference type="EMBL" id="URD91582.1"/>
    </source>
</evidence>
<dbReference type="Gene3D" id="3.30.710.10">
    <property type="entry name" value="Potassium Channel Kv1.1, Chain A"/>
    <property type="match status" value="1"/>
</dbReference>
<comment type="pathway">
    <text evidence="1">Protein modification; protein ubiquitination.</text>
</comment>
<feature type="region of interest" description="Disordered" evidence="4">
    <location>
        <begin position="606"/>
        <end position="660"/>
    </location>
</feature>
<gene>
    <name evidence="7" type="ORF">MUK42_01210</name>
</gene>
<feature type="domain" description="NPH3" evidence="6">
    <location>
        <begin position="332"/>
        <end position="603"/>
    </location>
</feature>
<keyword evidence="2" id="KW-0833">Ubl conjugation pathway</keyword>
<evidence type="ECO:0000256" key="1">
    <source>
        <dbReference type="ARBA" id="ARBA00004906"/>
    </source>
</evidence>
<proteinExistence type="inferred from homology"/>
<dbReference type="AlphaFoldDB" id="A0A9E7FAF0"/>
<dbReference type="Proteomes" id="UP001055439">
    <property type="component" value="Chromosome 3"/>
</dbReference>
<reference evidence="7" key="1">
    <citation type="submission" date="2022-05" db="EMBL/GenBank/DDBJ databases">
        <title>The Musa troglodytarum L. genome provides insights into the mechanism of non-climacteric behaviour and enrichment of carotenoids.</title>
        <authorList>
            <person name="Wang J."/>
        </authorList>
    </citation>
    <scope>NUCLEOTIDE SEQUENCE</scope>
    <source>
        <tissue evidence="7">Leaf</tissue>
    </source>
</reference>
<evidence type="ECO:0000313" key="8">
    <source>
        <dbReference type="Proteomes" id="UP001055439"/>
    </source>
</evidence>
<evidence type="ECO:0000259" key="5">
    <source>
        <dbReference type="PROSITE" id="PS50097"/>
    </source>
</evidence>
<evidence type="ECO:0000259" key="6">
    <source>
        <dbReference type="PROSITE" id="PS51649"/>
    </source>
</evidence>
<organism evidence="7 8">
    <name type="scientific">Musa troglodytarum</name>
    <name type="common">fe'i banana</name>
    <dbReference type="NCBI Taxonomy" id="320322"/>
    <lineage>
        <taxon>Eukaryota</taxon>
        <taxon>Viridiplantae</taxon>
        <taxon>Streptophyta</taxon>
        <taxon>Embryophyta</taxon>
        <taxon>Tracheophyta</taxon>
        <taxon>Spermatophyta</taxon>
        <taxon>Magnoliopsida</taxon>
        <taxon>Liliopsida</taxon>
        <taxon>Zingiberales</taxon>
        <taxon>Musaceae</taxon>
        <taxon>Musa</taxon>
    </lineage>
</organism>
<dbReference type="InterPro" id="IPR043454">
    <property type="entry name" value="NPH3/RPT2-like"/>
</dbReference>
<dbReference type="InterPro" id="IPR011333">
    <property type="entry name" value="SKP1/BTB/POZ_sf"/>
</dbReference>
<dbReference type="PANTHER" id="PTHR32370">
    <property type="entry name" value="OS12G0117600 PROTEIN"/>
    <property type="match status" value="1"/>
</dbReference>
<feature type="compositionally biased region" description="Polar residues" evidence="4">
    <location>
        <begin position="611"/>
        <end position="623"/>
    </location>
</feature>
<keyword evidence="8" id="KW-1185">Reference proteome</keyword>
<evidence type="ECO:0000256" key="2">
    <source>
        <dbReference type="ARBA" id="ARBA00022786"/>
    </source>
</evidence>
<evidence type="ECO:0000256" key="4">
    <source>
        <dbReference type="SAM" id="MobiDB-lite"/>
    </source>
</evidence>
<dbReference type="OrthoDB" id="1699162at2759"/>